<dbReference type="RefSeq" id="WP_021711682.1">
    <property type="nucleotide sequence ID" value="NZ_BATL01000102.1"/>
</dbReference>
<name>U3AXI5_9VIBR</name>
<organism evidence="1 2">
    <name type="scientific">Vibrio azureus NBRC 104587</name>
    <dbReference type="NCBI Taxonomy" id="1219077"/>
    <lineage>
        <taxon>Bacteria</taxon>
        <taxon>Pseudomonadati</taxon>
        <taxon>Pseudomonadota</taxon>
        <taxon>Gammaproteobacteria</taxon>
        <taxon>Vibrionales</taxon>
        <taxon>Vibrionaceae</taxon>
        <taxon>Vibrio</taxon>
    </lineage>
</organism>
<evidence type="ECO:0000313" key="2">
    <source>
        <dbReference type="Proteomes" id="UP000016567"/>
    </source>
</evidence>
<proteinExistence type="predicted"/>
<dbReference type="eggNOG" id="ENOG5031ATR">
    <property type="taxonomic scope" value="Bacteria"/>
</dbReference>
<gene>
    <name evidence="1" type="ORF">VAZ01S_102_00010</name>
</gene>
<protein>
    <submittedName>
        <fullName evidence="1">Uncharacterized protein</fullName>
    </submittedName>
</protein>
<comment type="caution">
    <text evidence="1">The sequence shown here is derived from an EMBL/GenBank/DDBJ whole genome shotgun (WGS) entry which is preliminary data.</text>
</comment>
<accession>U3AXI5</accession>
<dbReference type="AlphaFoldDB" id="U3AXI5"/>
<sequence length="365" mass="41864">MLRKSLAATLILLSLLLIFFKYTNNDKLNNKTVKNEESRSKKSLSTKEFDISNEKEENLKQRFKNIIAKSYEQSISYPKYSIKVIDNESYYLDSNPGYRVSLPISEDGLSISLHLDKYRYFDSDVMKLTITTPITMSQVKISVQDIDSDEILYVDETVSQELSIPVESHWGNELRIIAEVQLEQNNTNMPRDLSSTQEGSYEDLQGAFDFTGPEKITLVADAYHLSSVGQVSHLGTPYPLNEDIIIPIYVTVIKDGFYEILANLKTNNKNITAFLRNRSQLLTGENEIFLKIHHSVLERTQQNYQLFNIRINKLSTSPYEKKEYGKELKNEHDIGVISKDDLIINNHTINSQEENSLSLIKSISK</sequence>
<reference evidence="1 2" key="1">
    <citation type="submission" date="2013-09" db="EMBL/GenBank/DDBJ databases">
        <title>Whole genome shotgun sequence of Vibrio azureus NBRC 104587.</title>
        <authorList>
            <person name="Isaki S."/>
            <person name="Hosoyama A."/>
            <person name="Numata M."/>
            <person name="Hashimoto M."/>
            <person name="Hosoyama Y."/>
            <person name="Tsuchikane K."/>
            <person name="Noguchi M."/>
            <person name="Hirakata S."/>
            <person name="Ichikawa N."/>
            <person name="Ohji S."/>
            <person name="Yamazoe A."/>
            <person name="Fujita N."/>
        </authorList>
    </citation>
    <scope>NUCLEOTIDE SEQUENCE [LARGE SCALE GENOMIC DNA]</scope>
    <source>
        <strain evidence="1 2">NBRC 104587</strain>
    </source>
</reference>
<evidence type="ECO:0000313" key="1">
    <source>
        <dbReference type="EMBL" id="GAD77947.1"/>
    </source>
</evidence>
<dbReference type="Proteomes" id="UP000016567">
    <property type="component" value="Unassembled WGS sequence"/>
</dbReference>
<dbReference type="EMBL" id="BATL01000102">
    <property type="protein sequence ID" value="GAD77947.1"/>
    <property type="molecule type" value="Genomic_DNA"/>
</dbReference>
<keyword evidence="2" id="KW-1185">Reference proteome</keyword>